<organism evidence="1 2">
    <name type="scientific">Acorus gramineus</name>
    <name type="common">Dwarf sweet flag</name>
    <dbReference type="NCBI Taxonomy" id="55184"/>
    <lineage>
        <taxon>Eukaryota</taxon>
        <taxon>Viridiplantae</taxon>
        <taxon>Streptophyta</taxon>
        <taxon>Embryophyta</taxon>
        <taxon>Tracheophyta</taxon>
        <taxon>Spermatophyta</taxon>
        <taxon>Magnoliopsida</taxon>
        <taxon>Liliopsida</taxon>
        <taxon>Acoraceae</taxon>
        <taxon>Acorus</taxon>
    </lineage>
</organism>
<reference evidence="1" key="1">
    <citation type="journal article" date="2023" name="Nat. Commun.">
        <title>Diploid and tetraploid genomes of Acorus and the evolution of monocots.</title>
        <authorList>
            <person name="Ma L."/>
            <person name="Liu K.W."/>
            <person name="Li Z."/>
            <person name="Hsiao Y.Y."/>
            <person name="Qi Y."/>
            <person name="Fu T."/>
            <person name="Tang G.D."/>
            <person name="Zhang D."/>
            <person name="Sun W.H."/>
            <person name="Liu D.K."/>
            <person name="Li Y."/>
            <person name="Chen G.Z."/>
            <person name="Liu X.D."/>
            <person name="Liao X.Y."/>
            <person name="Jiang Y.T."/>
            <person name="Yu X."/>
            <person name="Hao Y."/>
            <person name="Huang J."/>
            <person name="Zhao X.W."/>
            <person name="Ke S."/>
            <person name="Chen Y.Y."/>
            <person name="Wu W.L."/>
            <person name="Hsu J.L."/>
            <person name="Lin Y.F."/>
            <person name="Huang M.D."/>
            <person name="Li C.Y."/>
            <person name="Huang L."/>
            <person name="Wang Z.W."/>
            <person name="Zhao X."/>
            <person name="Zhong W.Y."/>
            <person name="Peng D.H."/>
            <person name="Ahmad S."/>
            <person name="Lan S."/>
            <person name="Zhang J.S."/>
            <person name="Tsai W.C."/>
            <person name="Van de Peer Y."/>
            <person name="Liu Z.J."/>
        </authorList>
    </citation>
    <scope>NUCLEOTIDE SEQUENCE</scope>
    <source>
        <strain evidence="1">SCP</strain>
    </source>
</reference>
<protein>
    <submittedName>
        <fullName evidence="1">Uncharacterized protein</fullName>
    </submittedName>
</protein>
<proteinExistence type="predicted"/>
<keyword evidence="2" id="KW-1185">Reference proteome</keyword>
<sequence length="140" mass="15718">MEAPLAIYIFFSVTEEQTQGKCFNRLDQSSGCFERFHLVGGIRTHQVSRTSSACEGPWGSWDLEKKSQGQDRGDEGWRKARKAQNLISILNLSFGIGNALISNFPKQICLEKGIQSCSREIENRKKDAASLNGHRQEKAI</sequence>
<evidence type="ECO:0000313" key="2">
    <source>
        <dbReference type="Proteomes" id="UP001179952"/>
    </source>
</evidence>
<dbReference type="AlphaFoldDB" id="A0AAV9AJ73"/>
<name>A0AAV9AJ73_ACOGR</name>
<evidence type="ECO:0000313" key="1">
    <source>
        <dbReference type="EMBL" id="KAK1264174.1"/>
    </source>
</evidence>
<reference evidence="1" key="2">
    <citation type="submission" date="2023-06" db="EMBL/GenBank/DDBJ databases">
        <authorList>
            <person name="Ma L."/>
            <person name="Liu K.-W."/>
            <person name="Li Z."/>
            <person name="Hsiao Y.-Y."/>
            <person name="Qi Y."/>
            <person name="Fu T."/>
            <person name="Tang G."/>
            <person name="Zhang D."/>
            <person name="Sun W.-H."/>
            <person name="Liu D.-K."/>
            <person name="Li Y."/>
            <person name="Chen G.-Z."/>
            <person name="Liu X.-D."/>
            <person name="Liao X.-Y."/>
            <person name="Jiang Y.-T."/>
            <person name="Yu X."/>
            <person name="Hao Y."/>
            <person name="Huang J."/>
            <person name="Zhao X.-W."/>
            <person name="Ke S."/>
            <person name="Chen Y.-Y."/>
            <person name="Wu W.-L."/>
            <person name="Hsu J.-L."/>
            <person name="Lin Y.-F."/>
            <person name="Huang M.-D."/>
            <person name="Li C.-Y."/>
            <person name="Huang L."/>
            <person name="Wang Z.-W."/>
            <person name="Zhao X."/>
            <person name="Zhong W.-Y."/>
            <person name="Peng D.-H."/>
            <person name="Ahmad S."/>
            <person name="Lan S."/>
            <person name="Zhang J.-S."/>
            <person name="Tsai W.-C."/>
            <person name="Van De Peer Y."/>
            <person name="Liu Z.-J."/>
        </authorList>
    </citation>
    <scope>NUCLEOTIDE SEQUENCE</scope>
    <source>
        <strain evidence="1">SCP</strain>
        <tissue evidence="1">Leaves</tissue>
    </source>
</reference>
<dbReference type="Proteomes" id="UP001179952">
    <property type="component" value="Unassembled WGS sequence"/>
</dbReference>
<gene>
    <name evidence="1" type="ORF">QJS04_geneDACA011947</name>
</gene>
<dbReference type="EMBL" id="JAUJYN010000009">
    <property type="protein sequence ID" value="KAK1264174.1"/>
    <property type="molecule type" value="Genomic_DNA"/>
</dbReference>
<accession>A0AAV9AJ73</accession>
<comment type="caution">
    <text evidence="1">The sequence shown here is derived from an EMBL/GenBank/DDBJ whole genome shotgun (WGS) entry which is preliminary data.</text>
</comment>